<reference evidence="12" key="1">
    <citation type="submission" date="2020-09" db="EMBL/GenBank/DDBJ databases">
        <authorList>
            <person name="Kikuchi T."/>
        </authorList>
    </citation>
    <scope>NUCLEOTIDE SEQUENCE</scope>
    <source>
        <strain evidence="12">Ka4C1</strain>
    </source>
</reference>
<dbReference type="Gene3D" id="3.90.1150.10">
    <property type="entry name" value="Aspartate Aminotransferase, domain 1"/>
    <property type="match status" value="1"/>
</dbReference>
<dbReference type="PRINTS" id="PR00328">
    <property type="entry name" value="SAR1GTPBP"/>
</dbReference>
<dbReference type="Gene3D" id="3.40.50.10050">
    <property type="entry name" value="Translation initiation factor IF- 2, domain 3"/>
    <property type="match status" value="1"/>
</dbReference>
<dbReference type="PROSITE" id="PS51722">
    <property type="entry name" value="G_TR_2"/>
    <property type="match status" value="1"/>
</dbReference>
<dbReference type="CDD" id="cd01887">
    <property type="entry name" value="IF2_eIF5B"/>
    <property type="match status" value="1"/>
</dbReference>
<evidence type="ECO:0000256" key="10">
    <source>
        <dbReference type="SAM" id="Phobius"/>
    </source>
</evidence>
<dbReference type="CDD" id="cd06454">
    <property type="entry name" value="KBL_like"/>
    <property type="match status" value="1"/>
</dbReference>
<keyword evidence="10" id="KW-0472">Membrane</keyword>
<evidence type="ECO:0000256" key="7">
    <source>
        <dbReference type="ARBA" id="ARBA00022917"/>
    </source>
</evidence>
<comment type="similarity">
    <text evidence="2">Belongs to the TRAFAC class translation factor GTPase superfamily. Classic translation factor GTPase family. IF-2 subfamily.</text>
</comment>
<dbReference type="Pfam" id="PF00155">
    <property type="entry name" value="Aminotran_1_2"/>
    <property type="match status" value="1"/>
</dbReference>
<dbReference type="PANTHER" id="PTHR43381">
    <property type="entry name" value="TRANSLATION INITIATION FACTOR IF-2-RELATED"/>
    <property type="match status" value="1"/>
</dbReference>
<dbReference type="InterPro" id="IPR015424">
    <property type="entry name" value="PyrdxlP-dep_Trfase"/>
</dbReference>
<proteinExistence type="inferred from homology"/>
<comment type="caution">
    <text evidence="12">The sequence shown here is derived from an EMBL/GenBank/DDBJ whole genome shotgun (WGS) entry which is preliminary data.</text>
</comment>
<dbReference type="OrthoDB" id="65434at2759"/>
<dbReference type="NCBIfam" id="TIGR00231">
    <property type="entry name" value="small_GTP"/>
    <property type="match status" value="1"/>
</dbReference>
<evidence type="ECO:0000256" key="5">
    <source>
        <dbReference type="ARBA" id="ARBA00022741"/>
    </source>
</evidence>
<dbReference type="CDD" id="cd03702">
    <property type="entry name" value="IF2_mtIF2_II"/>
    <property type="match status" value="1"/>
</dbReference>
<keyword evidence="13" id="KW-1185">Reference proteome</keyword>
<evidence type="ECO:0000313" key="12">
    <source>
        <dbReference type="EMBL" id="CAD5231899.1"/>
    </source>
</evidence>
<dbReference type="FunFam" id="3.40.50.300:FF:000019">
    <property type="entry name" value="Translation initiation factor IF-2"/>
    <property type="match status" value="1"/>
</dbReference>
<dbReference type="GO" id="GO:0003924">
    <property type="term" value="F:GTPase activity"/>
    <property type="evidence" value="ECO:0007669"/>
    <property type="project" value="InterPro"/>
</dbReference>
<dbReference type="EMBL" id="CAJFCV020000005">
    <property type="protein sequence ID" value="CAG9123458.1"/>
    <property type="molecule type" value="Genomic_DNA"/>
</dbReference>
<dbReference type="Pfam" id="PF22042">
    <property type="entry name" value="EF-G_D2"/>
    <property type="match status" value="1"/>
</dbReference>
<comment type="cofactor">
    <cofactor evidence="1">
        <name>pyridoxal 5'-phosphate</name>
        <dbReference type="ChEBI" id="CHEBI:597326"/>
    </cofactor>
</comment>
<dbReference type="Gene3D" id="3.40.640.10">
    <property type="entry name" value="Type I PLP-dependent aspartate aminotransferase-like (Major domain)"/>
    <property type="match status" value="1"/>
</dbReference>
<comment type="similarity">
    <text evidence="3">Belongs to the class-II pyridoxal-phosphate-dependent aminotransferase family.</text>
</comment>
<dbReference type="InterPro" id="IPR015422">
    <property type="entry name" value="PyrdxlP-dep_Trfase_small"/>
</dbReference>
<dbReference type="EMBL" id="CAJFDI010000005">
    <property type="protein sequence ID" value="CAD5231899.1"/>
    <property type="molecule type" value="Genomic_DNA"/>
</dbReference>
<evidence type="ECO:0000256" key="4">
    <source>
        <dbReference type="ARBA" id="ARBA00022540"/>
    </source>
</evidence>
<sequence>MTKTHTRFHILKVLKINKMTNCHRDSNMNPVETGGIDFLERRLADHTNILELSAFKEDSTIFERSRLSKSEPKDETKFALNEFEKCNPLVSFSVYITWVILMLMAHFREFLRKYGFEKNLAAVERPEQKDFAPLYSSFESVYSRNCYNRVRDVFERPICSVPGAKVTLLDRVTKDYGWTFDFTGGKTEVINVGSYNYLGFAENHGRCSKEALKILDEQGISVCSTVSEFGIPKMHNKLEDLVAEFLGVEDSICFSMGFATNSMNAPCLVGKNDLIISDQYNHASLVLGCRLSGAGIKVFKHNDIKSLEKTIRNAISKGNPKTGKPFGKILIIVEGIYSMEGSICNLPAIIELKKKYGCYLYLDEAHSIGAMGANGRGVVEYWGCNPKDVDVLMGTFTKSFGAAGGYIAGSRSVITHLRKTSPTAYYSTPMSPAVAAQVYASMSIIMGRDNTTDGRDRIERLHRNARYFRLHLKKMGFIVYGSDDSPVVPVMIYYPTKCGLWGREMLKRNVGVVVVSFPATEMTESRCRFCLSAAHTKEMLDEVLKAIDEVGTMSRAKHSYRTALYKDLNIEWPLLLNPRSLLNGSIASLSFTPEYSKQRKRTKHVTPVVVKSIKSKKTPIEFYHDMTLKEAAEALNEPLESVLEAMVDVNPEIIDLADQNKAVDKRILMNLASIYDKRPRWIHRPSEKKAMEKLSKDEVDVFPQPPPPDEELVKRAPVVTIMGHVDHGKTTLLDSLRNSRITAGEFGGITQHIGAFSVVLPHSSDRVTFIDTPGHAAFKEMRSRGAHSTDLVVLVVAADDGANEQTVESIKYIKEAGVPFVVAINKIDKPNADIQKAKRSLMQYDVVLEDMGGDVPVVEISALQGTNLDKLQELLVAQAELMELKSTPKGLTEAVVIESTTVQGVGKMCTLIVNRGTLKRNAVLVAGNTWGRVKSMVDEFGNNVNEAGPSTPVKISGWKDVLPSPGDTALEVESEERAWKVVQLRQEKLNEKFAEEVYESIDAQREEARQIYLTNRQKLIDRGMRYGSTIRRVYHKENKLRKDDGKREKPALPIIIRTDVDGSLEAITNVLKTYNNKEVDLQIVDADVGVPNPEIVEVAAEFEAKIICFNVPIPPKVQVEAAEKRVQIEQFNVIYRLVDFLKNDLNKTYGPIEEMKLIGEGHVLKQFLIRDNKGKKRPIAGTLVDWGVFPKAATYRVISTKTGEVVYEGPVESLKKENEFVTEVSTNNEVGIAIENNPVKFSPDDIIEAYEVVMTPREVNWNPPGF</sequence>
<dbReference type="SUPFAM" id="SSF53383">
    <property type="entry name" value="PLP-dependent transferases"/>
    <property type="match status" value="1"/>
</dbReference>
<evidence type="ECO:0000256" key="6">
    <source>
        <dbReference type="ARBA" id="ARBA00022898"/>
    </source>
</evidence>
<keyword evidence="4" id="KW-0396">Initiation factor</keyword>
<dbReference type="InterPro" id="IPR015421">
    <property type="entry name" value="PyrdxlP-dep_Trfase_major"/>
</dbReference>
<evidence type="ECO:0000256" key="3">
    <source>
        <dbReference type="ARBA" id="ARBA00008392"/>
    </source>
</evidence>
<feature type="domain" description="Tr-type G" evidence="11">
    <location>
        <begin position="714"/>
        <end position="889"/>
    </location>
</feature>
<keyword evidence="10" id="KW-0812">Transmembrane</keyword>
<dbReference type="InterPro" id="IPR036925">
    <property type="entry name" value="TIF_IF2_dom3_sf"/>
</dbReference>
<dbReference type="Pfam" id="PF11987">
    <property type="entry name" value="IF-2"/>
    <property type="match status" value="1"/>
</dbReference>
<dbReference type="Pfam" id="PF00009">
    <property type="entry name" value="GTP_EFTU"/>
    <property type="match status" value="1"/>
</dbReference>
<dbReference type="SUPFAM" id="SSF52540">
    <property type="entry name" value="P-loop containing nucleoside triphosphate hydrolases"/>
    <property type="match status" value="1"/>
</dbReference>
<dbReference type="PROSITE" id="PS00599">
    <property type="entry name" value="AA_TRANSFER_CLASS_2"/>
    <property type="match status" value="1"/>
</dbReference>
<dbReference type="FunFam" id="3.40.50.10050:FF:000001">
    <property type="entry name" value="Translation initiation factor IF-2"/>
    <property type="match status" value="1"/>
</dbReference>
<dbReference type="InterPro" id="IPR006689">
    <property type="entry name" value="Small_GTPase_ARF/SAR"/>
</dbReference>
<keyword evidence="6" id="KW-0663">Pyridoxal phosphate</keyword>
<evidence type="ECO:0000313" key="13">
    <source>
        <dbReference type="Proteomes" id="UP000659654"/>
    </source>
</evidence>
<dbReference type="InterPro" id="IPR023115">
    <property type="entry name" value="TIF_IF2_dom3"/>
</dbReference>
<organism evidence="12 13">
    <name type="scientific">Bursaphelenchus xylophilus</name>
    <name type="common">Pinewood nematode worm</name>
    <name type="synonym">Aphelenchoides xylophilus</name>
    <dbReference type="NCBI Taxonomy" id="6326"/>
    <lineage>
        <taxon>Eukaryota</taxon>
        <taxon>Metazoa</taxon>
        <taxon>Ecdysozoa</taxon>
        <taxon>Nematoda</taxon>
        <taxon>Chromadorea</taxon>
        <taxon>Rhabditida</taxon>
        <taxon>Tylenchina</taxon>
        <taxon>Tylenchomorpha</taxon>
        <taxon>Aphelenchoidea</taxon>
        <taxon>Aphelenchoididae</taxon>
        <taxon>Bursaphelenchus</taxon>
    </lineage>
</organism>
<keyword evidence="10" id="KW-1133">Transmembrane helix</keyword>
<dbReference type="SUPFAM" id="SSF52156">
    <property type="entry name" value="Initiation factor IF2/eIF5b, domain 3"/>
    <property type="match status" value="1"/>
</dbReference>
<dbReference type="GO" id="GO:0003743">
    <property type="term" value="F:translation initiation factor activity"/>
    <property type="evidence" value="ECO:0007669"/>
    <property type="project" value="UniProtKB-KW"/>
</dbReference>
<dbReference type="Proteomes" id="UP000582659">
    <property type="component" value="Unassembled WGS sequence"/>
</dbReference>
<protein>
    <submittedName>
        <fullName evidence="12">(pine wood nematode) hypothetical protein</fullName>
    </submittedName>
</protein>
<dbReference type="InterPro" id="IPR001917">
    <property type="entry name" value="Aminotrans_II_pyridoxalP_BS"/>
</dbReference>
<dbReference type="InterPro" id="IPR015760">
    <property type="entry name" value="TIF_IF2"/>
</dbReference>
<dbReference type="GO" id="GO:0005525">
    <property type="term" value="F:GTP binding"/>
    <property type="evidence" value="ECO:0007669"/>
    <property type="project" value="UniProtKB-KW"/>
</dbReference>
<dbReference type="InterPro" id="IPR005225">
    <property type="entry name" value="Small_GTP-bd"/>
</dbReference>
<dbReference type="PANTHER" id="PTHR43381:SF20">
    <property type="entry name" value="TRANSLATION INITIATION FACTOR IF-2, MITOCHONDRIAL"/>
    <property type="match status" value="1"/>
</dbReference>
<dbReference type="GO" id="GO:0005737">
    <property type="term" value="C:cytoplasm"/>
    <property type="evidence" value="ECO:0007669"/>
    <property type="project" value="TreeGrafter"/>
</dbReference>
<dbReference type="InterPro" id="IPR027417">
    <property type="entry name" value="P-loop_NTPase"/>
</dbReference>
<comment type="function">
    <text evidence="9">One of the essential components for the initiation of protein synthesis. Protects formylmethionyl-tRNA from spontaneous hydrolysis and promotes its binding to the 30S ribosomal subunits. Also involved in the hydrolysis of GTP during the formation of the 70S ribosomal complex.</text>
</comment>
<dbReference type="Proteomes" id="UP000659654">
    <property type="component" value="Unassembled WGS sequence"/>
</dbReference>
<gene>
    <name evidence="12" type="ORF">BXYJ_LOCUS11990</name>
</gene>
<dbReference type="InterPro" id="IPR009000">
    <property type="entry name" value="Transl_B-barrel_sf"/>
</dbReference>
<dbReference type="Gene3D" id="3.40.50.300">
    <property type="entry name" value="P-loop containing nucleotide triphosphate hydrolases"/>
    <property type="match status" value="1"/>
</dbReference>
<dbReference type="SUPFAM" id="SSF50447">
    <property type="entry name" value="Translation proteins"/>
    <property type="match status" value="2"/>
</dbReference>
<keyword evidence="7" id="KW-0648">Protein biosynthesis</keyword>
<evidence type="ECO:0000259" key="11">
    <source>
        <dbReference type="PROSITE" id="PS51722"/>
    </source>
</evidence>
<dbReference type="Gene3D" id="2.40.30.10">
    <property type="entry name" value="Translation factors"/>
    <property type="match status" value="2"/>
</dbReference>
<accession>A0A7I8X747</accession>
<dbReference type="SMR" id="A0A7I8X747"/>
<dbReference type="CDD" id="cd03692">
    <property type="entry name" value="mtIF2_IVc"/>
    <property type="match status" value="1"/>
</dbReference>
<evidence type="ECO:0000256" key="9">
    <source>
        <dbReference type="ARBA" id="ARBA00025162"/>
    </source>
</evidence>
<dbReference type="InterPro" id="IPR000795">
    <property type="entry name" value="T_Tr_GTP-bd_dom"/>
</dbReference>
<keyword evidence="5" id="KW-0547">Nucleotide-binding</keyword>
<dbReference type="GO" id="GO:0030170">
    <property type="term" value="F:pyridoxal phosphate binding"/>
    <property type="evidence" value="ECO:0007669"/>
    <property type="project" value="InterPro"/>
</dbReference>
<evidence type="ECO:0000256" key="2">
    <source>
        <dbReference type="ARBA" id="ARBA00007733"/>
    </source>
</evidence>
<dbReference type="InterPro" id="IPR053905">
    <property type="entry name" value="EF-G-like_DII"/>
</dbReference>
<dbReference type="InterPro" id="IPR004839">
    <property type="entry name" value="Aminotransferase_I/II_large"/>
</dbReference>
<dbReference type="AlphaFoldDB" id="A0A7I8X747"/>
<evidence type="ECO:0000256" key="8">
    <source>
        <dbReference type="ARBA" id="ARBA00023134"/>
    </source>
</evidence>
<feature type="transmembrane region" description="Helical" evidence="10">
    <location>
        <begin position="89"/>
        <end position="107"/>
    </location>
</feature>
<evidence type="ECO:0000256" key="1">
    <source>
        <dbReference type="ARBA" id="ARBA00001933"/>
    </source>
</evidence>
<dbReference type="InterPro" id="IPR044145">
    <property type="entry name" value="IF2_II"/>
</dbReference>
<keyword evidence="8" id="KW-0342">GTP-binding</keyword>
<dbReference type="GO" id="GO:0016740">
    <property type="term" value="F:transferase activity"/>
    <property type="evidence" value="ECO:0007669"/>
    <property type="project" value="InterPro"/>
</dbReference>
<name>A0A7I8X747_BURXY</name>